<dbReference type="InterPro" id="IPR034660">
    <property type="entry name" value="DinB/YfiT-like"/>
</dbReference>
<name>A0A3B0TXW4_9ZZZZ</name>
<dbReference type="InterPro" id="IPR011463">
    <property type="entry name" value="DUF1569"/>
</dbReference>
<reference evidence="1" key="1">
    <citation type="submission" date="2018-06" db="EMBL/GenBank/DDBJ databases">
        <authorList>
            <person name="Zhirakovskaya E."/>
        </authorList>
    </citation>
    <scope>NUCLEOTIDE SEQUENCE</scope>
</reference>
<evidence type="ECO:0000313" key="1">
    <source>
        <dbReference type="EMBL" id="VAW18297.1"/>
    </source>
</evidence>
<dbReference type="Pfam" id="PF07606">
    <property type="entry name" value="DUF1569"/>
    <property type="match status" value="1"/>
</dbReference>
<accession>A0A3B0TXW4</accession>
<gene>
    <name evidence="1" type="ORF">MNBD_BACTEROID03-2211</name>
</gene>
<dbReference type="AlphaFoldDB" id="A0A3B0TXW4"/>
<dbReference type="Gene3D" id="1.20.120.450">
    <property type="entry name" value="dinb family like domain"/>
    <property type="match status" value="1"/>
</dbReference>
<organism evidence="1">
    <name type="scientific">hydrothermal vent metagenome</name>
    <dbReference type="NCBI Taxonomy" id="652676"/>
    <lineage>
        <taxon>unclassified sequences</taxon>
        <taxon>metagenomes</taxon>
        <taxon>ecological metagenomes</taxon>
    </lineage>
</organism>
<evidence type="ECO:0008006" key="2">
    <source>
        <dbReference type="Google" id="ProtNLM"/>
    </source>
</evidence>
<proteinExistence type="predicted"/>
<dbReference type="EMBL" id="UOEL01000150">
    <property type="protein sequence ID" value="VAW18297.1"/>
    <property type="molecule type" value="Genomic_DNA"/>
</dbReference>
<sequence length="147" mass="17686">MKSLFEETAFKEIMERIDLLEEKSPRKWGKMTVGQMIWHCQLPILTAVKNKKPQKKGSLLAQWFFKKSMYNDKPMRKNLPTSSQLKAKETRDFYKEHKILNQLVQDLYAVKEREQWNPNPLFGSFTKEQWGKMQYKHLDHHLRQFGV</sequence>
<protein>
    <recommendedName>
        <fullName evidence="2">DUF1569 domain-containing protein</fullName>
    </recommendedName>
</protein>